<evidence type="ECO:0000256" key="4">
    <source>
        <dbReference type="ARBA" id="ARBA00022705"/>
    </source>
</evidence>
<comment type="subcellular location">
    <subcellularLocation>
        <location evidence="1">Nucleus</location>
    </subcellularLocation>
</comment>
<dbReference type="GO" id="GO:0003677">
    <property type="term" value="F:DNA binding"/>
    <property type="evidence" value="ECO:0007669"/>
    <property type="project" value="InterPro"/>
</dbReference>
<evidence type="ECO:0000256" key="5">
    <source>
        <dbReference type="ARBA" id="ARBA00023242"/>
    </source>
</evidence>
<dbReference type="InterPro" id="IPR007185">
    <property type="entry name" value="DNA_pol_a/d/e_bsu"/>
</dbReference>
<gene>
    <name evidence="8" type="primary">Pola2</name>
    <name evidence="8" type="ORF">JACJAC_R13877</name>
</gene>
<reference evidence="8 9" key="1">
    <citation type="submission" date="2019-09" db="EMBL/GenBank/DDBJ databases">
        <title>Bird 10,000 Genomes (B10K) Project - Family phase.</title>
        <authorList>
            <person name="Zhang G."/>
        </authorList>
    </citation>
    <scope>NUCLEOTIDE SEQUENCE [LARGE SCALE GENOMIC DNA]</scope>
    <source>
        <strain evidence="8">B10K-DU-002-59</strain>
        <tissue evidence="8">Muscle</tissue>
    </source>
</reference>
<organism evidence="8 9">
    <name type="scientific">Jacana jacana</name>
    <name type="common">Wattled jacana</name>
    <name type="synonym">Parra jacana</name>
    <dbReference type="NCBI Taxonomy" id="54508"/>
    <lineage>
        <taxon>Eukaryota</taxon>
        <taxon>Metazoa</taxon>
        <taxon>Chordata</taxon>
        <taxon>Craniata</taxon>
        <taxon>Vertebrata</taxon>
        <taxon>Euteleostomi</taxon>
        <taxon>Archelosauria</taxon>
        <taxon>Archosauria</taxon>
        <taxon>Dinosauria</taxon>
        <taxon>Saurischia</taxon>
        <taxon>Theropoda</taxon>
        <taxon>Coelurosauria</taxon>
        <taxon>Aves</taxon>
        <taxon>Neognathae</taxon>
        <taxon>Neoaves</taxon>
        <taxon>Charadriiformes</taxon>
        <taxon>Jacanidae</taxon>
        <taxon>Jacana</taxon>
    </lineage>
</organism>
<comment type="similarity">
    <text evidence="2">Belongs to the DNA polymerase alpha subunit B family.</text>
</comment>
<evidence type="ECO:0000256" key="3">
    <source>
        <dbReference type="ARBA" id="ARBA00018596"/>
    </source>
</evidence>
<dbReference type="PIRSF" id="PIRSF018300">
    <property type="entry name" value="DNA_pol_alph_2"/>
    <property type="match status" value="1"/>
</dbReference>
<dbReference type="FunFam" id="3.60.21.60:FF:000003">
    <property type="entry name" value="DNA polymerase alpha subunit B"/>
    <property type="match status" value="1"/>
</dbReference>
<dbReference type="OrthoDB" id="336885at2759"/>
<evidence type="ECO:0000259" key="6">
    <source>
        <dbReference type="Pfam" id="PF04042"/>
    </source>
</evidence>
<keyword evidence="4" id="KW-0235">DNA replication</keyword>
<dbReference type="GO" id="GO:0006270">
    <property type="term" value="P:DNA replication initiation"/>
    <property type="evidence" value="ECO:0007669"/>
    <property type="project" value="TreeGrafter"/>
</dbReference>
<evidence type="ECO:0000256" key="2">
    <source>
        <dbReference type="ARBA" id="ARBA00007299"/>
    </source>
</evidence>
<evidence type="ECO:0000313" key="9">
    <source>
        <dbReference type="Proteomes" id="UP000550086"/>
    </source>
</evidence>
<keyword evidence="5" id="KW-0539">Nucleus</keyword>
<evidence type="ECO:0000313" key="8">
    <source>
        <dbReference type="EMBL" id="NXT00388.1"/>
    </source>
</evidence>
<feature type="non-terminal residue" evidence="8">
    <location>
        <position position="1"/>
    </location>
</feature>
<feature type="domain" description="DNA polymerase alpha/delta/epsilon subunit B" evidence="6">
    <location>
        <begin position="121"/>
        <end position="327"/>
    </location>
</feature>
<keyword evidence="9" id="KW-1185">Reference proteome</keyword>
<dbReference type="Proteomes" id="UP000550086">
    <property type="component" value="Unassembled WGS sequence"/>
</dbReference>
<proteinExistence type="inferred from homology"/>
<protein>
    <recommendedName>
        <fullName evidence="3">DNA polymerase alpha subunit B</fullName>
    </recommendedName>
</protein>
<dbReference type="PANTHER" id="PTHR23061:SF12">
    <property type="entry name" value="DNA POLYMERASE ALPHA SUBUNIT B"/>
    <property type="match status" value="1"/>
</dbReference>
<dbReference type="Gene3D" id="3.60.21.60">
    <property type="match status" value="2"/>
</dbReference>
<dbReference type="AlphaFoldDB" id="A0A7L2Z5P1"/>
<dbReference type="GO" id="GO:0005658">
    <property type="term" value="C:alpha DNA polymerase:primase complex"/>
    <property type="evidence" value="ECO:0007669"/>
    <property type="project" value="TreeGrafter"/>
</dbReference>
<sequence>VLSWRIEELGEALKSHHHLEDFSSVLLPAQEAVTVLGQIGCDSNGKLNPKSVVLEGDREHSSGGQIPLDLSELQEYSLFPGQIVALEGTNSSGRMMVVSKLYEVRVFPPPHLMVPAEQRMVLVACGPYTTSDSVAYEPLSDLLGVIARDRPDVCVLFGPFVDAKHEQVENCQLLGAFTEVFKLCLKTIIEGTRSAGSQLVLVPSLRDVHHEFVYPQPPFPCPDLPRDDRLRVHLVPEPCTLDIDGVILGLTSTDLIFHMGSEEISSSSGVSDRFTRILRHILTQRSYYPLYPPSEELNVDYEHLYSHASLPVTPDVLVTPSELRYFLKDVLGCVCINPGRLTKGQVGGTYGRLYLQREDTQGERKSPCVAAQVVKI</sequence>
<accession>A0A7L2Z5P1</accession>
<dbReference type="InterPro" id="IPR016722">
    <property type="entry name" value="DNA_pol_alpha_bsu"/>
</dbReference>
<dbReference type="Pfam" id="PF22062">
    <property type="entry name" value="OB_DPOA2"/>
    <property type="match status" value="1"/>
</dbReference>
<dbReference type="FunFam" id="3.60.21.60:FF:000002">
    <property type="entry name" value="DNA polymerase alpha subunit B"/>
    <property type="match status" value="1"/>
</dbReference>
<evidence type="ECO:0000256" key="1">
    <source>
        <dbReference type="ARBA" id="ARBA00004123"/>
    </source>
</evidence>
<name>A0A7L2Z5P1_JACJC</name>
<feature type="non-terminal residue" evidence="8">
    <location>
        <position position="376"/>
    </location>
</feature>
<dbReference type="EMBL" id="VZTM01032218">
    <property type="protein sequence ID" value="NXT00388.1"/>
    <property type="molecule type" value="Genomic_DNA"/>
</dbReference>
<dbReference type="Pfam" id="PF04042">
    <property type="entry name" value="DNA_pol_E_B"/>
    <property type="match status" value="1"/>
</dbReference>
<feature type="domain" description="DNA polymerase alpha subunit B OB" evidence="7">
    <location>
        <begin position="1"/>
        <end position="103"/>
    </location>
</feature>
<dbReference type="PANTHER" id="PTHR23061">
    <property type="entry name" value="DNA POLYMERASE 2 ALPHA 70 KDA SUBUNIT"/>
    <property type="match status" value="1"/>
</dbReference>
<dbReference type="InterPro" id="IPR054300">
    <property type="entry name" value="OB_DPOA2"/>
</dbReference>
<evidence type="ECO:0000259" key="7">
    <source>
        <dbReference type="Pfam" id="PF22062"/>
    </source>
</evidence>
<comment type="caution">
    <text evidence="8">The sequence shown here is derived from an EMBL/GenBank/DDBJ whole genome shotgun (WGS) entry which is preliminary data.</text>
</comment>